<dbReference type="AlphaFoldDB" id="A0A131Y762"/>
<name>A0A131Y762_IXORI</name>
<feature type="region of interest" description="Disordered" evidence="1">
    <location>
        <begin position="1"/>
        <end position="86"/>
    </location>
</feature>
<feature type="compositionally biased region" description="Polar residues" evidence="1">
    <location>
        <begin position="454"/>
        <end position="464"/>
    </location>
</feature>
<feature type="region of interest" description="Disordered" evidence="1">
    <location>
        <begin position="110"/>
        <end position="198"/>
    </location>
</feature>
<feature type="region of interest" description="Disordered" evidence="1">
    <location>
        <begin position="247"/>
        <end position="416"/>
    </location>
</feature>
<proteinExistence type="evidence at transcript level"/>
<feature type="non-terminal residue" evidence="2">
    <location>
        <position position="593"/>
    </location>
</feature>
<evidence type="ECO:0000313" key="2">
    <source>
        <dbReference type="EMBL" id="JAP74230.1"/>
    </source>
</evidence>
<feature type="compositionally biased region" description="Basic and acidic residues" evidence="1">
    <location>
        <begin position="65"/>
        <end position="86"/>
    </location>
</feature>
<feature type="non-terminal residue" evidence="2">
    <location>
        <position position="1"/>
    </location>
</feature>
<protein>
    <submittedName>
        <fullName evidence="2">Putative muscle-specific protein</fullName>
    </submittedName>
</protein>
<feature type="compositionally biased region" description="Basic residues" evidence="1">
    <location>
        <begin position="168"/>
        <end position="177"/>
    </location>
</feature>
<sequence length="593" mass="63851">APGTEKTRVPSREGTPRASTGEVLRDAPDRVPGSLEGDTKAYKPQEPLEESDSKMKMAKKPKGKTPAEKEAETQLPTEKKDLKAVLPVEDAHISGKPDYVTMPEDVFKETGTFKAPGIEKARTPSREETPGVSTGELLRDVPDRVPGSQEEDAKAYKPQEPSEEPDSRKKKKTKKSERKASAEEGAQTQVPTEKHVKGVLSVEDVHIFGKPDFINASEDVFKGMGTFEAPGTEKIRTRCREVTPGVSTGQLLRDALDRVPGFLDEGAKAYKPQEPSEEPDSQKKEAKKPEGKTPAQEEGETQLSTEKKDVEIVPCMEDTNVLGKPDHMTTPENVLTSTFKAPGAEETRMPSREGTPVVTPGVSLRDVSDKTILATGERGELGMPQEPVSQKKAKKPKGSAPENYEIITSSPSDQGEVKHVSIADQILVLGKPDSPVEPEGDSEGKSPIVVAGSDNANVQGNEVSPNVAIDEVPTKIREASPEGFEVVSMPAVDQFNTQSSSWIGKIFSTAKTLITGDTASDTFVGKDAKYADEEIRTGKSSLMPDISNEPRSPEGSFASSGQGESILELSARSPISESSLIQSLPGKEDDQKS</sequence>
<organism evidence="2">
    <name type="scientific">Ixodes ricinus</name>
    <name type="common">Common tick</name>
    <name type="synonym">Acarus ricinus</name>
    <dbReference type="NCBI Taxonomy" id="34613"/>
    <lineage>
        <taxon>Eukaryota</taxon>
        <taxon>Metazoa</taxon>
        <taxon>Ecdysozoa</taxon>
        <taxon>Arthropoda</taxon>
        <taxon>Chelicerata</taxon>
        <taxon>Arachnida</taxon>
        <taxon>Acari</taxon>
        <taxon>Parasitiformes</taxon>
        <taxon>Ixodida</taxon>
        <taxon>Ixodoidea</taxon>
        <taxon>Ixodidae</taxon>
        <taxon>Ixodinae</taxon>
        <taxon>Ixodes</taxon>
    </lineage>
</organism>
<feature type="region of interest" description="Disordered" evidence="1">
    <location>
        <begin position="535"/>
        <end position="593"/>
    </location>
</feature>
<reference evidence="2" key="1">
    <citation type="submission" date="2016-02" db="EMBL/GenBank/DDBJ databases">
        <title>RNAseq analyses of the midgut from blood- or serum-fed Ixodes ricinus ticks.</title>
        <authorList>
            <person name="Perner J."/>
            <person name="Provaznik J."/>
            <person name="Schrenkova J."/>
            <person name="Urbanova V."/>
            <person name="Ribeiro J.M."/>
            <person name="Kopacek P."/>
        </authorList>
    </citation>
    <scope>NUCLEOTIDE SEQUENCE</scope>
    <source>
        <tissue evidence="2">Gut</tissue>
    </source>
</reference>
<accession>A0A131Y762</accession>
<feature type="compositionally biased region" description="Polar residues" evidence="1">
    <location>
        <begin position="573"/>
        <end position="582"/>
    </location>
</feature>
<feature type="region of interest" description="Disordered" evidence="1">
    <location>
        <begin position="431"/>
        <end position="473"/>
    </location>
</feature>
<dbReference type="EMBL" id="GEFM01001566">
    <property type="protein sequence ID" value="JAP74230.1"/>
    <property type="molecule type" value="mRNA"/>
</dbReference>
<feature type="compositionally biased region" description="Polar residues" evidence="1">
    <location>
        <begin position="330"/>
        <end position="339"/>
    </location>
</feature>
<feature type="compositionally biased region" description="Basic and acidic residues" evidence="1">
    <location>
        <begin position="1"/>
        <end position="15"/>
    </location>
</feature>
<feature type="compositionally biased region" description="Basic and acidic residues" evidence="1">
    <location>
        <begin position="280"/>
        <end position="291"/>
    </location>
</feature>
<feature type="compositionally biased region" description="Basic and acidic residues" evidence="1">
    <location>
        <begin position="117"/>
        <end position="129"/>
    </location>
</feature>
<evidence type="ECO:0000256" key="1">
    <source>
        <dbReference type="SAM" id="MobiDB-lite"/>
    </source>
</evidence>